<feature type="signal peptide" evidence="2">
    <location>
        <begin position="1"/>
        <end position="24"/>
    </location>
</feature>
<evidence type="ECO:0000256" key="1">
    <source>
        <dbReference type="ARBA" id="ARBA00007613"/>
    </source>
</evidence>
<dbReference type="InterPro" id="IPR003423">
    <property type="entry name" value="OMP_efflux"/>
</dbReference>
<dbReference type="Gene3D" id="1.20.1600.10">
    <property type="entry name" value="Outer membrane efflux proteins (OEP)"/>
    <property type="match status" value="1"/>
</dbReference>
<keyword evidence="2" id="KW-0732">Signal</keyword>
<feature type="chain" id="PRO_5046714579" evidence="2">
    <location>
        <begin position="25"/>
        <end position="432"/>
    </location>
</feature>
<comment type="similarity">
    <text evidence="1">Belongs to the outer membrane factor (OMF) (TC 1.B.17) family.</text>
</comment>
<dbReference type="Proteomes" id="UP001596379">
    <property type="component" value="Unassembled WGS sequence"/>
</dbReference>
<dbReference type="RefSeq" id="WP_382235963.1">
    <property type="nucleotide sequence ID" value="NZ_JBHTCC010000003.1"/>
</dbReference>
<name>A0ABW2J9H8_9BURK</name>
<evidence type="ECO:0000313" key="3">
    <source>
        <dbReference type="EMBL" id="MFC7299606.1"/>
    </source>
</evidence>
<dbReference type="InterPro" id="IPR010131">
    <property type="entry name" value="MdtP/NodT-like"/>
</dbReference>
<dbReference type="PANTHER" id="PTHR30203:SF24">
    <property type="entry name" value="BLR4935 PROTEIN"/>
    <property type="match status" value="1"/>
</dbReference>
<accession>A0ABW2J9H8</accession>
<proteinExistence type="inferred from homology"/>
<dbReference type="EMBL" id="JBHTCC010000003">
    <property type="protein sequence ID" value="MFC7299606.1"/>
    <property type="molecule type" value="Genomic_DNA"/>
</dbReference>
<dbReference type="Pfam" id="PF02321">
    <property type="entry name" value="OEP"/>
    <property type="match status" value="2"/>
</dbReference>
<protein>
    <submittedName>
        <fullName evidence="3">TolC family protein</fullName>
    </submittedName>
</protein>
<keyword evidence="4" id="KW-1185">Reference proteome</keyword>
<evidence type="ECO:0000256" key="2">
    <source>
        <dbReference type="SAM" id="SignalP"/>
    </source>
</evidence>
<dbReference type="SUPFAM" id="SSF56954">
    <property type="entry name" value="Outer membrane efflux proteins (OEP)"/>
    <property type="match status" value="1"/>
</dbReference>
<organism evidence="3 4">
    <name type="scientific">Herminiimonas aquatilis</name>
    <dbReference type="NCBI Taxonomy" id="345342"/>
    <lineage>
        <taxon>Bacteria</taxon>
        <taxon>Pseudomonadati</taxon>
        <taxon>Pseudomonadota</taxon>
        <taxon>Betaproteobacteria</taxon>
        <taxon>Burkholderiales</taxon>
        <taxon>Oxalobacteraceae</taxon>
        <taxon>Herminiimonas</taxon>
    </lineage>
</organism>
<reference evidence="4" key="1">
    <citation type="journal article" date="2019" name="Int. J. Syst. Evol. Microbiol.">
        <title>The Global Catalogue of Microorganisms (GCM) 10K type strain sequencing project: providing services to taxonomists for standard genome sequencing and annotation.</title>
        <authorList>
            <consortium name="The Broad Institute Genomics Platform"/>
            <consortium name="The Broad Institute Genome Sequencing Center for Infectious Disease"/>
            <person name="Wu L."/>
            <person name="Ma J."/>
        </authorList>
    </citation>
    <scope>NUCLEOTIDE SEQUENCE [LARGE SCALE GENOMIC DNA]</scope>
    <source>
        <strain evidence="4">CCUG 36956</strain>
    </source>
</reference>
<sequence length="432" mass="47310">MQKVLLPLLIAASTLSSIALPAYAQPMSHTSVYSNMATRSTPAGSAFPSLTLAAALELAYNANPDIAVARREVEAIEGTVQQAGLIPNPELATLVEDTKRETRTTTVQINQVIELGGKRGARISAAERGRDFALMDLAAKQADIRAKVISAFYDVLVGQERIRLAEGSVELAKRATLIASRRVMSGKISPVEETRARVAEAGVRVELAQAVNELETARRQLAATWGGVTPGFELVENTESDLPTLWPLPELAQRLQQSPFLLRAKIEVERRKAIAQVERSRRIPDVTVTLGAKRDEQMGRNQAVIGLSIPIPVFDRNQGNVLESLRRTDKARDELVATEVNLNMELGQAHGRLSKSLIEAELIKTEILPGAQSNYDATTKGFELGKFSFLEVLDAQRTFFQAKSQYLRSLAETYRAATDIDRLLGEPFSAIK</sequence>
<gene>
    <name evidence="3" type="ORF">ACFQO0_14275</name>
</gene>
<evidence type="ECO:0000313" key="4">
    <source>
        <dbReference type="Proteomes" id="UP001596379"/>
    </source>
</evidence>
<dbReference type="PANTHER" id="PTHR30203">
    <property type="entry name" value="OUTER MEMBRANE CATION EFFLUX PROTEIN"/>
    <property type="match status" value="1"/>
</dbReference>
<comment type="caution">
    <text evidence="3">The sequence shown here is derived from an EMBL/GenBank/DDBJ whole genome shotgun (WGS) entry which is preliminary data.</text>
</comment>